<dbReference type="InterPro" id="IPR012434">
    <property type="entry name" value="DUF1631"/>
</dbReference>
<reference evidence="2" key="1">
    <citation type="submission" date="2018-06" db="EMBL/GenBank/DDBJ databases">
        <authorList>
            <person name="Zhirakovskaya E."/>
        </authorList>
    </citation>
    <scope>NUCLEOTIDE SEQUENCE</scope>
</reference>
<dbReference type="EMBL" id="UOFK01000246">
    <property type="protein sequence ID" value="VAW81050.1"/>
    <property type="molecule type" value="Genomic_DNA"/>
</dbReference>
<dbReference type="Pfam" id="PF07793">
    <property type="entry name" value="DUF1631"/>
    <property type="match status" value="1"/>
</dbReference>
<dbReference type="EC" id="2.4.2.4" evidence="2"/>
<evidence type="ECO:0000313" key="2">
    <source>
        <dbReference type="EMBL" id="VAW81050.1"/>
    </source>
</evidence>
<sequence>MSDTNKRNVVNLGDYDQMRRGLGNGPGTQALREIRDHAYSKLELHLGQMMEQVDDTLFSRAEKAENNTVQTQYFDAMRELRIIRKNIESDFLQEFSDRFNQGVPRETAATAAFSLNFEDDPSIGLVGKNELEEELAINNMVNKTRNTCSQSLFALDKRIGFLIHDPDLERWYNPLGPETLCDVFKEAVQRVETGLEIRLLIFKLFDQHVINHMDDVYKQINQHLIKLGVMPEIKTSVRKSNPTPARPQVPTSGMDVSEGYQAAPVAGASADSYATPQTGAHSQPAGAFSGGGVQASINALTFLQQGGAVTDADDSDGYAPDPSAIASGQANILHGIRQSPILKQLGKAGDSTIDIIAMMFDYILDDKSVPDAMRALIGRLQIPVLKVALLDKTFFSHKSHPARQLLNRLAATAVEWNQGNSDADLLYQKMATVIQTVLDDFEEDIGLFETVLNDFDEFLFQEDKRAELRAERSAKIMEEQEKLDVAKSTTMEEITPRINAQQGTEFVREFVTHQWRNLLFITCARQGKDSDAWRQAVATMDDLIWSVKPKHTLDDRKRLVAMQPILLGNLRAGMERLSIPATQRDDFIAQLIHAHGRTAINHEQEDLEEQAQVENSVTELPQSTIAQPPADSVETTSATATEADTSTPEADTAARPSPVDDDATALVQQLTTGTWMEFRGADGQPLRAKLSWVSPITNTYLFTNHAGLKAGNYSLEELVQLVRGARAKVVDDKKTPLMDRAVSSVLSEYNRKN</sequence>
<keyword evidence="2" id="KW-0328">Glycosyltransferase</keyword>
<dbReference type="GO" id="GO:0009032">
    <property type="term" value="F:thymidine phosphorylase activity"/>
    <property type="evidence" value="ECO:0007669"/>
    <property type="project" value="UniProtKB-EC"/>
</dbReference>
<feature type="compositionally biased region" description="Low complexity" evidence="1">
    <location>
        <begin position="630"/>
        <end position="654"/>
    </location>
</feature>
<organism evidence="2">
    <name type="scientific">hydrothermal vent metagenome</name>
    <dbReference type="NCBI Taxonomy" id="652676"/>
    <lineage>
        <taxon>unclassified sequences</taxon>
        <taxon>metagenomes</taxon>
        <taxon>ecological metagenomes</taxon>
    </lineage>
</organism>
<keyword evidence="2" id="KW-0808">Transferase</keyword>
<feature type="region of interest" description="Disordered" evidence="1">
    <location>
        <begin position="621"/>
        <end position="660"/>
    </location>
</feature>
<dbReference type="AlphaFoldDB" id="A0A3B0YWN7"/>
<proteinExistence type="predicted"/>
<accession>A0A3B0YWN7</accession>
<gene>
    <name evidence="2" type="ORF">MNBD_GAMMA13-735</name>
</gene>
<protein>
    <submittedName>
        <fullName evidence="2">Thymidine phosphorylase</fullName>
        <ecNumber evidence="2">2.4.2.4</ecNumber>
    </submittedName>
</protein>
<evidence type="ECO:0000256" key="1">
    <source>
        <dbReference type="SAM" id="MobiDB-lite"/>
    </source>
</evidence>
<name>A0A3B0YWN7_9ZZZZ</name>